<dbReference type="EMBL" id="JBEDNZ010000084">
    <property type="protein sequence ID" value="KAL0803169.1"/>
    <property type="molecule type" value="Genomic_DNA"/>
</dbReference>
<dbReference type="Proteomes" id="UP001549921">
    <property type="component" value="Unassembled WGS sequence"/>
</dbReference>
<sequence>YNPKSSGADDVGFVAIPSGDEEKLMQAVATISPVSVAVDATQQSFHFYQTG</sequence>
<dbReference type="SUPFAM" id="SSF54001">
    <property type="entry name" value="Cysteine proteinases"/>
    <property type="match status" value="1"/>
</dbReference>
<feature type="non-terminal residue" evidence="2">
    <location>
        <position position="51"/>
    </location>
</feature>
<reference evidence="2 3" key="1">
    <citation type="submission" date="2024-06" db="EMBL/GenBank/DDBJ databases">
        <title>A chromosome-level genome assembly of beet webworm, Loxostege sticticalis.</title>
        <authorList>
            <person name="Zhang Y."/>
        </authorList>
    </citation>
    <scope>NUCLEOTIDE SEQUENCE [LARGE SCALE GENOMIC DNA]</scope>
    <source>
        <strain evidence="2">AQ028</strain>
        <tissue evidence="2">Male pupae</tissue>
    </source>
</reference>
<dbReference type="Gene3D" id="3.90.70.10">
    <property type="entry name" value="Cysteine proteinases"/>
    <property type="match status" value="1"/>
</dbReference>
<accession>A0ABD0S264</accession>
<protein>
    <recommendedName>
        <fullName evidence="1">Peptidase C1A papain C-terminal domain-containing protein</fullName>
    </recommendedName>
</protein>
<dbReference type="AlphaFoldDB" id="A0ABD0S264"/>
<evidence type="ECO:0000313" key="2">
    <source>
        <dbReference type="EMBL" id="KAL0803169.1"/>
    </source>
</evidence>
<organism evidence="2 3">
    <name type="scientific">Loxostege sticticalis</name>
    <name type="common">Beet webworm moth</name>
    <dbReference type="NCBI Taxonomy" id="481309"/>
    <lineage>
        <taxon>Eukaryota</taxon>
        <taxon>Metazoa</taxon>
        <taxon>Ecdysozoa</taxon>
        <taxon>Arthropoda</taxon>
        <taxon>Hexapoda</taxon>
        <taxon>Insecta</taxon>
        <taxon>Pterygota</taxon>
        <taxon>Neoptera</taxon>
        <taxon>Endopterygota</taxon>
        <taxon>Lepidoptera</taxon>
        <taxon>Glossata</taxon>
        <taxon>Ditrysia</taxon>
        <taxon>Pyraloidea</taxon>
        <taxon>Crambidae</taxon>
        <taxon>Pyraustinae</taxon>
        <taxon>Loxostege</taxon>
    </lineage>
</organism>
<evidence type="ECO:0000313" key="3">
    <source>
        <dbReference type="Proteomes" id="UP001549921"/>
    </source>
</evidence>
<comment type="caution">
    <text evidence="2">The sequence shown here is derived from an EMBL/GenBank/DDBJ whole genome shotgun (WGS) entry which is preliminary data.</text>
</comment>
<dbReference type="InterPro" id="IPR038765">
    <property type="entry name" value="Papain-like_cys_pep_sf"/>
</dbReference>
<feature type="domain" description="Peptidase C1A papain C-terminal" evidence="1">
    <location>
        <begin position="8"/>
        <end position="51"/>
    </location>
</feature>
<gene>
    <name evidence="2" type="ORF">ABMA28_017384</name>
</gene>
<dbReference type="Pfam" id="PF00112">
    <property type="entry name" value="Peptidase_C1"/>
    <property type="match status" value="1"/>
</dbReference>
<evidence type="ECO:0000259" key="1">
    <source>
        <dbReference type="Pfam" id="PF00112"/>
    </source>
</evidence>
<dbReference type="InterPro" id="IPR000668">
    <property type="entry name" value="Peptidase_C1A_C"/>
</dbReference>
<proteinExistence type="predicted"/>
<name>A0ABD0S264_LOXSC</name>
<feature type="non-terminal residue" evidence="2">
    <location>
        <position position="1"/>
    </location>
</feature>